<keyword evidence="6" id="KW-1185">Reference proteome</keyword>
<protein>
    <submittedName>
        <fullName evidence="5">Inner membrane protein</fullName>
    </submittedName>
</protein>
<dbReference type="EMBL" id="CP012109">
    <property type="protein sequence ID" value="AKQ68427.1"/>
    <property type="molecule type" value="Genomic_DNA"/>
</dbReference>
<dbReference type="STRING" id="1297742.A176_005339"/>
<dbReference type="PANTHER" id="PTHR28620:SF1">
    <property type="entry name" value="CENP-V_GFA DOMAIN-CONTAINING PROTEIN"/>
    <property type="match status" value="1"/>
</dbReference>
<comment type="similarity">
    <text evidence="1">Belongs to the Gfa family.</text>
</comment>
<evidence type="ECO:0000313" key="5">
    <source>
        <dbReference type="EMBL" id="AKQ68427.1"/>
    </source>
</evidence>
<feature type="domain" description="CENP-V/GFA" evidence="4">
    <location>
        <begin position="13"/>
        <end position="127"/>
    </location>
</feature>
<dbReference type="PANTHER" id="PTHR28620">
    <property type="entry name" value="CENTROMERE PROTEIN V"/>
    <property type="match status" value="1"/>
</dbReference>
<dbReference type="PATRIC" id="fig|1297742.4.peg.5425"/>
<dbReference type="Pfam" id="PF04828">
    <property type="entry name" value="GFA"/>
    <property type="match status" value="1"/>
</dbReference>
<dbReference type="Proteomes" id="UP000009026">
    <property type="component" value="Chromosome"/>
</dbReference>
<keyword evidence="3" id="KW-0862">Zinc</keyword>
<dbReference type="AlphaFoldDB" id="A0A0H4XJK0"/>
<accession>A0A0H4XJK0</accession>
<reference evidence="5 6" key="1">
    <citation type="journal article" date="2016" name="PLoS ONE">
        <title>Complete Genome Sequence and Comparative Genomics of a Novel Myxobacterium Myxococcus hansupus.</title>
        <authorList>
            <person name="Sharma G."/>
            <person name="Narwani T."/>
            <person name="Subramanian S."/>
        </authorList>
    </citation>
    <scope>NUCLEOTIDE SEQUENCE [LARGE SCALE GENOMIC DNA]</scope>
    <source>
        <strain evidence="6">mixupus</strain>
    </source>
</reference>
<dbReference type="InterPro" id="IPR011057">
    <property type="entry name" value="Mss4-like_sf"/>
</dbReference>
<evidence type="ECO:0000256" key="3">
    <source>
        <dbReference type="ARBA" id="ARBA00022833"/>
    </source>
</evidence>
<dbReference type="PROSITE" id="PS51891">
    <property type="entry name" value="CENP_V_GFA"/>
    <property type="match status" value="1"/>
</dbReference>
<evidence type="ECO:0000256" key="1">
    <source>
        <dbReference type="ARBA" id="ARBA00005495"/>
    </source>
</evidence>
<dbReference type="InterPro" id="IPR006913">
    <property type="entry name" value="CENP-V/GFA"/>
</dbReference>
<dbReference type="Gene3D" id="2.170.150.70">
    <property type="match status" value="1"/>
</dbReference>
<evidence type="ECO:0000259" key="4">
    <source>
        <dbReference type="PROSITE" id="PS51891"/>
    </source>
</evidence>
<proteinExistence type="inferred from homology"/>
<dbReference type="KEGG" id="mym:A176_005339"/>
<evidence type="ECO:0000313" key="6">
    <source>
        <dbReference type="Proteomes" id="UP000009026"/>
    </source>
</evidence>
<evidence type="ECO:0000256" key="2">
    <source>
        <dbReference type="ARBA" id="ARBA00022723"/>
    </source>
</evidence>
<keyword evidence="2" id="KW-0479">Metal-binding</keyword>
<dbReference type="GO" id="GO:0016846">
    <property type="term" value="F:carbon-sulfur lyase activity"/>
    <property type="evidence" value="ECO:0007669"/>
    <property type="project" value="InterPro"/>
</dbReference>
<dbReference type="InterPro" id="IPR052355">
    <property type="entry name" value="CENP-V-like"/>
</dbReference>
<dbReference type="GO" id="GO:0046872">
    <property type="term" value="F:metal ion binding"/>
    <property type="evidence" value="ECO:0007669"/>
    <property type="project" value="UniProtKB-KW"/>
</dbReference>
<dbReference type="RefSeq" id="WP_002639295.1">
    <property type="nucleotide sequence ID" value="NZ_CP012109.1"/>
</dbReference>
<organism evidence="5 6">
    <name type="scientific">Pseudomyxococcus hansupus</name>
    <dbReference type="NCBI Taxonomy" id="1297742"/>
    <lineage>
        <taxon>Bacteria</taxon>
        <taxon>Pseudomonadati</taxon>
        <taxon>Myxococcota</taxon>
        <taxon>Myxococcia</taxon>
        <taxon>Myxococcales</taxon>
        <taxon>Cystobacterineae</taxon>
        <taxon>Myxococcaceae</taxon>
        <taxon>Pseudomyxococcus</taxon>
    </lineage>
</organism>
<gene>
    <name evidence="5" type="ORF">A176_005339</name>
</gene>
<dbReference type="eggNOG" id="COG3791">
    <property type="taxonomic scope" value="Bacteria"/>
</dbReference>
<sequence length="153" mass="16635">MSAFGPEAAPMVISGKCHCGNLAFTLVWEPSPEEIPARACGCSFCLEHGGVWTAYPAGALEVVVQDPALVSRYAFETRTAEFHTCSRCGVVPVVTSRIDDRLYAVVNVNAFDGVDPSRIRRGSGTFDGEDVATRLARRKRNWIANVAFVERPS</sequence>
<name>A0A0H4XJK0_9BACT</name>
<dbReference type="SUPFAM" id="SSF51316">
    <property type="entry name" value="Mss4-like"/>
    <property type="match status" value="1"/>
</dbReference>